<gene>
    <name evidence="1" type="ORF">Pan161_60620</name>
</gene>
<proteinExistence type="predicted"/>
<dbReference type="AlphaFoldDB" id="A0A517VMZ1"/>
<dbReference type="KEGG" id="gax:Pan161_60620"/>
<keyword evidence="2" id="KW-1185">Reference proteome</keyword>
<dbReference type="RefSeq" id="WP_145232271.1">
    <property type="nucleotide sequence ID" value="NZ_CP036343.1"/>
</dbReference>
<dbReference type="EMBL" id="CP036343">
    <property type="protein sequence ID" value="QDT94366.1"/>
    <property type="molecule type" value="Genomic_DNA"/>
</dbReference>
<sequence length="170" mass="18231">MFNKEFLEGHDIIPAFMPVDLSADVNIGDRINLQNYDRCLFVLLASIGTAGDDPVISAQQHTAATSGSSKSLNFRRIRHKVGATDIDTTGQFTLVEQSDAASFDTDSIDGAENQALIAIEVMAKDLDTDNGFTFVSFNVTDVGSNSQLGAGFYILQGAGYVNEIQQSSIA</sequence>
<name>A0A517VMZ1_9PLAN</name>
<dbReference type="OrthoDB" id="284429at2"/>
<protein>
    <submittedName>
        <fullName evidence="1">Uncharacterized protein</fullName>
    </submittedName>
</protein>
<reference evidence="1 2" key="1">
    <citation type="submission" date="2019-02" db="EMBL/GenBank/DDBJ databases">
        <title>Deep-cultivation of Planctomycetes and their phenomic and genomic characterization uncovers novel biology.</title>
        <authorList>
            <person name="Wiegand S."/>
            <person name="Jogler M."/>
            <person name="Boedeker C."/>
            <person name="Pinto D."/>
            <person name="Vollmers J."/>
            <person name="Rivas-Marin E."/>
            <person name="Kohn T."/>
            <person name="Peeters S.H."/>
            <person name="Heuer A."/>
            <person name="Rast P."/>
            <person name="Oberbeckmann S."/>
            <person name="Bunk B."/>
            <person name="Jeske O."/>
            <person name="Meyerdierks A."/>
            <person name="Storesund J.E."/>
            <person name="Kallscheuer N."/>
            <person name="Luecker S."/>
            <person name="Lage O.M."/>
            <person name="Pohl T."/>
            <person name="Merkel B.J."/>
            <person name="Hornburger P."/>
            <person name="Mueller R.-W."/>
            <person name="Bruemmer F."/>
            <person name="Labrenz M."/>
            <person name="Spormann A.M."/>
            <person name="Op den Camp H."/>
            <person name="Overmann J."/>
            <person name="Amann R."/>
            <person name="Jetten M.S.M."/>
            <person name="Mascher T."/>
            <person name="Medema M.H."/>
            <person name="Devos D.P."/>
            <person name="Kaster A.-K."/>
            <person name="Ovreas L."/>
            <person name="Rohde M."/>
            <person name="Galperin M.Y."/>
            <person name="Jogler C."/>
        </authorList>
    </citation>
    <scope>NUCLEOTIDE SEQUENCE [LARGE SCALE GENOMIC DNA]</scope>
    <source>
        <strain evidence="1 2">Pan161</strain>
    </source>
</reference>
<evidence type="ECO:0000313" key="1">
    <source>
        <dbReference type="EMBL" id="QDT94366.1"/>
    </source>
</evidence>
<dbReference type="Proteomes" id="UP000316855">
    <property type="component" value="Chromosome"/>
</dbReference>
<organism evidence="1 2">
    <name type="scientific">Gimesia algae</name>
    <dbReference type="NCBI Taxonomy" id="2527971"/>
    <lineage>
        <taxon>Bacteria</taxon>
        <taxon>Pseudomonadati</taxon>
        <taxon>Planctomycetota</taxon>
        <taxon>Planctomycetia</taxon>
        <taxon>Planctomycetales</taxon>
        <taxon>Planctomycetaceae</taxon>
        <taxon>Gimesia</taxon>
    </lineage>
</organism>
<evidence type="ECO:0000313" key="2">
    <source>
        <dbReference type="Proteomes" id="UP000316855"/>
    </source>
</evidence>
<accession>A0A517VMZ1</accession>